<evidence type="ECO:0000313" key="2">
    <source>
        <dbReference type="Proteomes" id="UP001333110"/>
    </source>
</evidence>
<proteinExistence type="predicted"/>
<dbReference type="AlphaFoldDB" id="A0AAN7NAV3"/>
<dbReference type="Proteomes" id="UP001333110">
    <property type="component" value="Unassembled WGS sequence"/>
</dbReference>
<dbReference type="PANTHER" id="PTHR33332">
    <property type="entry name" value="REVERSE TRANSCRIPTASE DOMAIN-CONTAINING PROTEIN"/>
    <property type="match status" value="1"/>
</dbReference>
<keyword evidence="2" id="KW-1185">Reference proteome</keyword>
<organism evidence="1 2">
    <name type="scientific">Mycteria americana</name>
    <name type="common">Wood stork</name>
    <dbReference type="NCBI Taxonomy" id="33587"/>
    <lineage>
        <taxon>Eukaryota</taxon>
        <taxon>Metazoa</taxon>
        <taxon>Chordata</taxon>
        <taxon>Craniata</taxon>
        <taxon>Vertebrata</taxon>
        <taxon>Euteleostomi</taxon>
        <taxon>Archelosauria</taxon>
        <taxon>Archosauria</taxon>
        <taxon>Dinosauria</taxon>
        <taxon>Saurischia</taxon>
        <taxon>Theropoda</taxon>
        <taxon>Coelurosauria</taxon>
        <taxon>Aves</taxon>
        <taxon>Neognathae</taxon>
        <taxon>Neoaves</taxon>
        <taxon>Aequornithes</taxon>
        <taxon>Ciconiiformes</taxon>
        <taxon>Ciconiidae</taxon>
        <taxon>Mycteria</taxon>
    </lineage>
</organism>
<dbReference type="PRINTS" id="PR01345">
    <property type="entry name" value="CERVTRCPTASE"/>
</dbReference>
<evidence type="ECO:0000313" key="1">
    <source>
        <dbReference type="EMBL" id="KAK4823304.1"/>
    </source>
</evidence>
<reference evidence="1 2" key="1">
    <citation type="journal article" date="2023" name="J. Hered.">
        <title>Chromosome-level genome of the wood stork (Mycteria americana) provides insight into avian chromosome evolution.</title>
        <authorList>
            <person name="Flamio R. Jr."/>
            <person name="Ramstad K.M."/>
        </authorList>
    </citation>
    <scope>NUCLEOTIDE SEQUENCE [LARGE SCALE GENOMIC DNA]</scope>
    <source>
        <strain evidence="1">JAX WOST 10</strain>
    </source>
</reference>
<protein>
    <recommendedName>
        <fullName evidence="3">Reverse transcriptase domain-containing protein</fullName>
    </recommendedName>
</protein>
<dbReference type="EMBL" id="JAUNZN010000003">
    <property type="protein sequence ID" value="KAK4823304.1"/>
    <property type="molecule type" value="Genomic_DNA"/>
</dbReference>
<evidence type="ECO:0008006" key="3">
    <source>
        <dbReference type="Google" id="ProtNLM"/>
    </source>
</evidence>
<accession>A0AAN7NAV3</accession>
<name>A0AAN7NAV3_MYCAM</name>
<sequence length="573" mass="66114">MGHPRALRELADVVAKPLSMILEKSWQSGEVPGDWEKGNIAPIFKKGRKEDPGNYRPVSLTSVTGKIMEQILLEAVLRHMEDREHGFTKGKSCLTSLVAFYNGVTISVDKGRPTDVIYLDRTLTPSRKTSFSLNWREMDLMGGLEIKHTLSKFADDTKLSGAVDTPMGWDAIQRDLDKLKKLAHVNLMRFNKAKCKVPHLGQPQYQYRLGDEGIESSPVENDLGVLVDEKLDMSRQCALTAQKANRILGCIKRSVASRLREAILPLYSALVRSYLEYCVQFWSPQHLLEWVQRRATKMIRGMEHLSYEERLRKLGLLSLEKRRLWGDLIAAFQYLRGAYKKEGRFKLDIRKKFFTMRVVKHWSRLPREVVDAPSLGTFKVRCNTSQMNMSQQCAQAAKKANGILACIKNSVASRTREVIVPLYSALVRPHLKYCVQFWAPHYKRDIEVLERVQRRATKLVKGLEQKSYEERLRELGLFSLEKRRLRGDLIALYNYLKGGCREVGVGLFSQVTSDRTRGNGLKLRQGRFRLDIRKFFFTERVIKHWNRLPREVVESPSLEVFKGRLDEVLRDMV</sequence>
<comment type="caution">
    <text evidence="1">The sequence shown here is derived from an EMBL/GenBank/DDBJ whole genome shotgun (WGS) entry which is preliminary data.</text>
</comment>
<gene>
    <name evidence="1" type="ORF">QYF61_000517</name>
</gene>